<feature type="region of interest" description="Disordered" evidence="1">
    <location>
        <begin position="1"/>
        <end position="43"/>
    </location>
</feature>
<feature type="compositionally biased region" description="Polar residues" evidence="1">
    <location>
        <begin position="334"/>
        <end position="360"/>
    </location>
</feature>
<organism evidence="2 3">
    <name type="scientific">Rhizopus azygosporus</name>
    <name type="common">Rhizopus microsporus var. azygosporus</name>
    <dbReference type="NCBI Taxonomy" id="86630"/>
    <lineage>
        <taxon>Eukaryota</taxon>
        <taxon>Fungi</taxon>
        <taxon>Fungi incertae sedis</taxon>
        <taxon>Mucoromycota</taxon>
        <taxon>Mucoromycotina</taxon>
        <taxon>Mucoromycetes</taxon>
        <taxon>Mucorales</taxon>
        <taxon>Mucorineae</taxon>
        <taxon>Rhizopodaceae</taxon>
        <taxon>Rhizopus</taxon>
    </lineage>
</organism>
<feature type="compositionally biased region" description="Polar residues" evidence="1">
    <location>
        <begin position="83"/>
        <end position="92"/>
    </location>
</feature>
<keyword evidence="3" id="KW-1185">Reference proteome</keyword>
<feature type="region of interest" description="Disordered" evidence="1">
    <location>
        <begin position="61"/>
        <end position="92"/>
    </location>
</feature>
<comment type="caution">
    <text evidence="2">The sequence shown here is derived from an EMBL/GenBank/DDBJ whole genome shotgun (WGS) entry which is preliminary data.</text>
</comment>
<sequence length="534" mass="60221">MFIKNQSTHNKPEDISQLDPDHPLLRKHVPPDRASTSSIWKTDDSHLEPEKHFIVKKYRNSEYGFSPRPPRSFRRHASRRSSGNEPQTSFIASVQPSVILPYSSEPNWSTSTTGNASKMSVSASNSQLCKPMWGQENAESSMWGTTNTTDQATAAVTSGPSSGYPVRRSRSDMYTAERRGEYQSKTDQAFTVPQSASFTEQAPMDTANEDSTFILQPPWETTPLLQEQAVYAENEMENLSAQFNTIAVSLSEPLSTERNASCENQKDTITNATWGNENDVYRTPPWRDLLNEESPYPLNQASDRGPTHAAEQQTASISSAPENWQLPTEYGRSTELNQVSEPSTKNFAFSSEESLEQPTAPFQSAELGGWGPLFDFRGQEHPPVTYQRRIRGEIDSDSPQQVIQMTFDLSKASTEEERPVHRSASIIDNLNASERVREEIDRVLNQQTQNDHTSDSPVETHENQMAKRHQIKFKVKPPSGEIAELRIGLDDNVFRVVEEFNIKHALNLTDKVKAALVLEIIKQQTEKKYNVKNQ</sequence>
<accession>A0A367KCC2</accession>
<feature type="region of interest" description="Disordered" evidence="1">
    <location>
        <begin position="271"/>
        <end position="360"/>
    </location>
</feature>
<dbReference type="AlphaFoldDB" id="A0A367KCC2"/>
<dbReference type="Proteomes" id="UP000252139">
    <property type="component" value="Unassembled WGS sequence"/>
</dbReference>
<evidence type="ECO:0000313" key="3">
    <source>
        <dbReference type="Proteomes" id="UP000252139"/>
    </source>
</evidence>
<reference evidence="2 3" key="1">
    <citation type="journal article" date="2018" name="G3 (Bethesda)">
        <title>Phylogenetic and Phylogenomic Definition of Rhizopus Species.</title>
        <authorList>
            <person name="Gryganskyi A.P."/>
            <person name="Golan J."/>
            <person name="Dolatabadi S."/>
            <person name="Mondo S."/>
            <person name="Robb S."/>
            <person name="Idnurm A."/>
            <person name="Muszewska A."/>
            <person name="Steczkiewicz K."/>
            <person name="Masonjones S."/>
            <person name="Liao H.L."/>
            <person name="Gajdeczka M.T."/>
            <person name="Anike F."/>
            <person name="Vuek A."/>
            <person name="Anishchenko I.M."/>
            <person name="Voigt K."/>
            <person name="de Hoog G.S."/>
            <person name="Smith M.E."/>
            <person name="Heitman J."/>
            <person name="Vilgalys R."/>
            <person name="Stajich J.E."/>
        </authorList>
    </citation>
    <scope>NUCLEOTIDE SEQUENCE [LARGE SCALE GENOMIC DNA]</scope>
    <source>
        <strain evidence="2 3">CBS 357.93</strain>
    </source>
</reference>
<protein>
    <submittedName>
        <fullName evidence="2">Uncharacterized protein</fullName>
    </submittedName>
</protein>
<feature type="compositionally biased region" description="Basic and acidic residues" evidence="1">
    <location>
        <begin position="10"/>
        <end position="24"/>
    </location>
</feature>
<dbReference type="EMBL" id="PJQL01000097">
    <property type="protein sequence ID" value="RCH99826.1"/>
    <property type="molecule type" value="Genomic_DNA"/>
</dbReference>
<gene>
    <name evidence="2" type="ORF">CU097_008049</name>
</gene>
<dbReference type="OrthoDB" id="2215122at2759"/>
<proteinExistence type="predicted"/>
<feature type="compositionally biased region" description="Polar residues" evidence="1">
    <location>
        <begin position="310"/>
        <end position="326"/>
    </location>
</feature>
<dbReference type="STRING" id="86630.A0A367KCC2"/>
<name>A0A367KCC2_RHIAZ</name>
<evidence type="ECO:0000256" key="1">
    <source>
        <dbReference type="SAM" id="MobiDB-lite"/>
    </source>
</evidence>
<evidence type="ECO:0000313" key="2">
    <source>
        <dbReference type="EMBL" id="RCH99826.1"/>
    </source>
</evidence>